<feature type="region of interest" description="Disordered" evidence="1">
    <location>
        <begin position="79"/>
        <end position="104"/>
    </location>
</feature>
<gene>
    <name evidence="2" type="ORF">PoB_002773300</name>
</gene>
<name>A0AAV4A3J8_9GAST</name>
<evidence type="ECO:0000256" key="1">
    <source>
        <dbReference type="SAM" id="MobiDB-lite"/>
    </source>
</evidence>
<proteinExistence type="predicted"/>
<accession>A0AAV4A3J8</accession>
<organism evidence="2 3">
    <name type="scientific">Plakobranchus ocellatus</name>
    <dbReference type="NCBI Taxonomy" id="259542"/>
    <lineage>
        <taxon>Eukaryota</taxon>
        <taxon>Metazoa</taxon>
        <taxon>Spiralia</taxon>
        <taxon>Lophotrochozoa</taxon>
        <taxon>Mollusca</taxon>
        <taxon>Gastropoda</taxon>
        <taxon>Heterobranchia</taxon>
        <taxon>Euthyneura</taxon>
        <taxon>Panpulmonata</taxon>
        <taxon>Sacoglossa</taxon>
        <taxon>Placobranchoidea</taxon>
        <taxon>Plakobranchidae</taxon>
        <taxon>Plakobranchus</taxon>
    </lineage>
</organism>
<dbReference type="EMBL" id="BLXT01003251">
    <property type="protein sequence ID" value="GFO01228.1"/>
    <property type="molecule type" value="Genomic_DNA"/>
</dbReference>
<comment type="caution">
    <text evidence="2">The sequence shown here is derived from an EMBL/GenBank/DDBJ whole genome shotgun (WGS) entry which is preliminary data.</text>
</comment>
<keyword evidence="3" id="KW-1185">Reference proteome</keyword>
<evidence type="ECO:0000313" key="3">
    <source>
        <dbReference type="Proteomes" id="UP000735302"/>
    </source>
</evidence>
<dbReference type="AlphaFoldDB" id="A0AAV4A3J8"/>
<protein>
    <submittedName>
        <fullName evidence="2">Uncharacterized protein</fullName>
    </submittedName>
</protein>
<evidence type="ECO:0000313" key="2">
    <source>
        <dbReference type="EMBL" id="GFO01228.1"/>
    </source>
</evidence>
<reference evidence="2 3" key="1">
    <citation type="journal article" date="2021" name="Elife">
        <title>Chloroplast acquisition without the gene transfer in kleptoplastic sea slugs, Plakobranchus ocellatus.</title>
        <authorList>
            <person name="Maeda T."/>
            <person name="Takahashi S."/>
            <person name="Yoshida T."/>
            <person name="Shimamura S."/>
            <person name="Takaki Y."/>
            <person name="Nagai Y."/>
            <person name="Toyoda A."/>
            <person name="Suzuki Y."/>
            <person name="Arimoto A."/>
            <person name="Ishii H."/>
            <person name="Satoh N."/>
            <person name="Nishiyama T."/>
            <person name="Hasebe M."/>
            <person name="Maruyama T."/>
            <person name="Minagawa J."/>
            <person name="Obokata J."/>
            <person name="Shigenobu S."/>
        </authorList>
    </citation>
    <scope>NUCLEOTIDE SEQUENCE [LARGE SCALE GENOMIC DNA]</scope>
</reference>
<dbReference type="Proteomes" id="UP000735302">
    <property type="component" value="Unassembled WGS sequence"/>
</dbReference>
<sequence>MPRTAKKKESFARTIAALMFRLGLHMYPGQITPTSLSLRGTTIEKVYGFEFTFDKRRVGRYELSMEVKPPQLRILRAFGQSAQTRRHPPVSLSVGSSMLREELD</sequence>